<evidence type="ECO:0000313" key="2">
    <source>
        <dbReference type="Proteomes" id="UP000062519"/>
    </source>
</evidence>
<sequence>MRCAHGCGAQRRGFKLRVGRMVHDLFDEFAYAFSIVLALAGEQILSRCRTIGNSASNPIDARIFSHSSNSTTNSAVGAMCAHSAVKSFSGRLSKIAAFDAIT</sequence>
<proteinExistence type="predicted"/>
<dbReference type="Proteomes" id="UP000062519">
    <property type="component" value="Chromosome 1"/>
</dbReference>
<accession>A0A1B4FA38</accession>
<keyword evidence="2" id="KW-1185">Reference proteome</keyword>
<gene>
    <name evidence="1" type="ORF">WS70_00850</name>
</gene>
<organism evidence="1 2">
    <name type="scientific">Burkholderia mayonis</name>
    <dbReference type="NCBI Taxonomy" id="1385591"/>
    <lineage>
        <taxon>Bacteria</taxon>
        <taxon>Pseudomonadati</taxon>
        <taxon>Pseudomonadota</taxon>
        <taxon>Betaproteobacteria</taxon>
        <taxon>Burkholderiales</taxon>
        <taxon>Burkholderiaceae</taxon>
        <taxon>Burkholderia</taxon>
        <taxon>pseudomallei group</taxon>
    </lineage>
</organism>
<reference evidence="1 2" key="1">
    <citation type="submission" date="2015-12" db="EMBL/GenBank/DDBJ databases">
        <title>Diversity of Burkholderia near neighbor genomes.</title>
        <authorList>
            <person name="Sahl J."/>
            <person name="Wagner D."/>
            <person name="Keim P."/>
        </authorList>
    </citation>
    <scope>NUCLEOTIDE SEQUENCE [LARGE SCALE GENOMIC DNA]</scope>
    <source>
        <strain evidence="1 2">BDU6</strain>
    </source>
</reference>
<dbReference type="AlphaFoldDB" id="A0A1B4FA38"/>
<name>A0A1B4FA38_9BURK</name>
<evidence type="ECO:0000313" key="1">
    <source>
        <dbReference type="EMBL" id="AOJ00542.1"/>
    </source>
</evidence>
<protein>
    <submittedName>
        <fullName evidence="1">Uncharacterized protein</fullName>
    </submittedName>
</protein>
<dbReference type="KEGG" id="buu:WS70_00850"/>
<dbReference type="EMBL" id="CP013386">
    <property type="protein sequence ID" value="AOJ00542.1"/>
    <property type="molecule type" value="Genomic_DNA"/>
</dbReference>